<sequence length="155" mass="17878">MKVGLHANMVDMQTDKIGSALRDVFTILCERLSGNYGGAIEHLWIDFELIESHAKLDGKPRYPFRFAKRVSGRSNFGLPPSPDNFNVGHFSVRPDFHRLLTISRDEVIPYCLNLIYKELIVLKTKEKKLGGFDSELFRKRFVDECMRLGYKINPN</sequence>
<reference evidence="2" key="2">
    <citation type="submission" date="2021-04" db="EMBL/GenBank/DDBJ databases">
        <title>Taxonomy of Flavobacteriaceae bacterium ZY171143.</title>
        <authorList>
            <person name="Li F."/>
        </authorList>
    </citation>
    <scope>NUCLEOTIDE SEQUENCE [LARGE SCALE GENOMIC DNA]</scope>
    <source>
        <strain evidence="2">ZY171143</strain>
    </source>
</reference>
<dbReference type="EMBL" id="CP072842">
    <property type="protein sequence ID" value="QTV05069.1"/>
    <property type="molecule type" value="Genomic_DNA"/>
</dbReference>
<evidence type="ECO:0000313" key="1">
    <source>
        <dbReference type="EMBL" id="QTV05069.1"/>
    </source>
</evidence>
<reference evidence="1 2" key="1">
    <citation type="journal article" date="2021" name="Int. J. Syst. Evol. Microbiol.">
        <title>Faecalibacter bovis sp. nov., isolated from cow faeces.</title>
        <authorList>
            <person name="Li F."/>
            <person name="Zhao W."/>
            <person name="Hong Q."/>
            <person name="Shao Q."/>
            <person name="Song J."/>
            <person name="Yang S."/>
        </authorList>
    </citation>
    <scope>NUCLEOTIDE SEQUENCE [LARGE SCALE GENOMIC DNA]</scope>
    <source>
        <strain evidence="1 2">ZY171143</strain>
    </source>
</reference>
<dbReference type="RefSeq" id="WP_230475698.1">
    <property type="nucleotide sequence ID" value="NZ_CP072842.1"/>
</dbReference>
<protein>
    <submittedName>
        <fullName evidence="1">Uncharacterized protein</fullName>
    </submittedName>
</protein>
<keyword evidence="2" id="KW-1185">Reference proteome</keyword>
<accession>A0ABX7XB02</accession>
<evidence type="ECO:0000313" key="2">
    <source>
        <dbReference type="Proteomes" id="UP000672011"/>
    </source>
</evidence>
<name>A0ABX7XB02_9FLAO</name>
<gene>
    <name evidence="1" type="ORF">J9309_09735</name>
</gene>
<organism evidence="1 2">
    <name type="scientific">Faecalibacter bovis</name>
    <dbReference type="NCBI Taxonomy" id="2898187"/>
    <lineage>
        <taxon>Bacteria</taxon>
        <taxon>Pseudomonadati</taxon>
        <taxon>Bacteroidota</taxon>
        <taxon>Flavobacteriia</taxon>
        <taxon>Flavobacteriales</taxon>
        <taxon>Weeksellaceae</taxon>
        <taxon>Faecalibacter</taxon>
    </lineage>
</organism>
<proteinExistence type="predicted"/>
<dbReference type="Proteomes" id="UP000672011">
    <property type="component" value="Chromosome"/>
</dbReference>